<name>A0ACC3T9F2_LIPKO</name>
<evidence type="ECO:0000313" key="1">
    <source>
        <dbReference type="EMBL" id="KAK9240399.1"/>
    </source>
</evidence>
<organism evidence="1 2">
    <name type="scientific">Lipomyces kononenkoae</name>
    <name type="common">Yeast</name>
    <dbReference type="NCBI Taxonomy" id="34357"/>
    <lineage>
        <taxon>Eukaryota</taxon>
        <taxon>Fungi</taxon>
        <taxon>Dikarya</taxon>
        <taxon>Ascomycota</taxon>
        <taxon>Saccharomycotina</taxon>
        <taxon>Lipomycetes</taxon>
        <taxon>Lipomycetales</taxon>
        <taxon>Lipomycetaceae</taxon>
        <taxon>Lipomyces</taxon>
    </lineage>
</organism>
<keyword evidence="2" id="KW-1185">Reference proteome</keyword>
<evidence type="ECO:0000313" key="2">
    <source>
        <dbReference type="Proteomes" id="UP001433508"/>
    </source>
</evidence>
<protein>
    <submittedName>
        <fullName evidence="1">Uncharacterized protein</fullName>
    </submittedName>
</protein>
<comment type="caution">
    <text evidence="1">The sequence shown here is derived from an EMBL/GenBank/DDBJ whole genome shotgun (WGS) entry which is preliminary data.</text>
</comment>
<proteinExistence type="predicted"/>
<gene>
    <name evidence="1" type="ORF">V1525DRAFT_395870</name>
</gene>
<accession>A0ACC3T9F2</accession>
<dbReference type="Proteomes" id="UP001433508">
    <property type="component" value="Unassembled WGS sequence"/>
</dbReference>
<sequence>MPRAGDAWRVSQSFPSRTIVNKDDWREVKDPVERRKRQNRLRQRAWRERQKAANGPKTTPPEDDSSWKGHGMLLVVDQHDDPVTSGIDFSVTTPSSNDTQDGSACQILALAADHRSRLKKHKHIPPILAYSTYATIGQPPPPIILPLSPDHRLITLVQYNVIRAVMCNLSILSMLGSESFGVPSFDATAVRKIPLDLQFTPLQQSTPHVYWISAIPFPSMRDNMILMADKYDIHDLAYDLGEGLYQGLDDSERRGFLVWGDPWSGRGWEVSEGFVKKWGFLLKGCPDVIQSTNRWRELYDEDRLNLSMP</sequence>
<reference evidence="2" key="1">
    <citation type="journal article" date="2024" name="Front. Bioeng. Biotechnol.">
        <title>Genome-scale model development and genomic sequencing of the oleaginous clade Lipomyces.</title>
        <authorList>
            <person name="Czajka J.J."/>
            <person name="Han Y."/>
            <person name="Kim J."/>
            <person name="Mondo S.J."/>
            <person name="Hofstad B.A."/>
            <person name="Robles A."/>
            <person name="Haridas S."/>
            <person name="Riley R."/>
            <person name="LaButti K."/>
            <person name="Pangilinan J."/>
            <person name="Andreopoulos W."/>
            <person name="Lipzen A."/>
            <person name="Yan J."/>
            <person name="Wang M."/>
            <person name="Ng V."/>
            <person name="Grigoriev I.V."/>
            <person name="Spatafora J.W."/>
            <person name="Magnuson J.K."/>
            <person name="Baker S.E."/>
            <person name="Pomraning K.R."/>
        </authorList>
    </citation>
    <scope>NUCLEOTIDE SEQUENCE [LARGE SCALE GENOMIC DNA]</scope>
    <source>
        <strain evidence="2">CBS 7786</strain>
    </source>
</reference>
<dbReference type="EMBL" id="MU971340">
    <property type="protein sequence ID" value="KAK9240399.1"/>
    <property type="molecule type" value="Genomic_DNA"/>
</dbReference>